<evidence type="ECO:0000256" key="3">
    <source>
        <dbReference type="ARBA" id="ARBA00022989"/>
    </source>
</evidence>
<feature type="transmembrane region" description="Helical" evidence="5">
    <location>
        <begin position="282"/>
        <end position="303"/>
    </location>
</feature>
<reference evidence="7 8" key="1">
    <citation type="submission" date="2019-06" db="EMBL/GenBank/DDBJ databases">
        <title>Mycoplasma falconis type strain whole genome sequence.</title>
        <authorList>
            <person name="Spergser J."/>
        </authorList>
    </citation>
    <scope>NUCLEOTIDE SEQUENCE [LARGE SCALE GENOMIC DNA]</scope>
    <source>
        <strain evidence="7 8">ATCC 51372</strain>
    </source>
</reference>
<feature type="transmembrane region" description="Helical" evidence="5">
    <location>
        <begin position="21"/>
        <end position="44"/>
    </location>
</feature>
<dbReference type="EMBL" id="VFSS01000005">
    <property type="protein sequence ID" value="TPE57359.1"/>
    <property type="molecule type" value="Genomic_DNA"/>
</dbReference>
<dbReference type="RefSeq" id="WP_140781306.1">
    <property type="nucleotide sequence ID" value="NZ_VFSS01000005.1"/>
</dbReference>
<dbReference type="GO" id="GO:0016020">
    <property type="term" value="C:membrane"/>
    <property type="evidence" value="ECO:0007669"/>
    <property type="project" value="UniProtKB-SubCell"/>
</dbReference>
<proteinExistence type="predicted"/>
<keyword evidence="8" id="KW-1185">Reference proteome</keyword>
<keyword evidence="2 5" id="KW-0812">Transmembrane</keyword>
<feature type="transmembrane region" description="Helical" evidence="5">
    <location>
        <begin position="165"/>
        <end position="187"/>
    </location>
</feature>
<accession>A0A501XAB2</accession>
<dbReference type="InterPro" id="IPR013525">
    <property type="entry name" value="ABC2_TM"/>
</dbReference>
<sequence>MYKLSQLIKRNLLLFFRDKRKVIMTFFSPLITLFIFILFAKSLYTQNISKEMTSVQSQIGNGSLLVGLLGISLLTNAISISILIVNDSEKNVFNDLSMTPIRTSTIRISYLIVNVILNIALTTMIYLVLLAYLAISKNLSEQIITIEDKQIVIPALLTIKTGFSIFGMIVLGALLNSTFFVFVFSFVKNTTVFSVLSGALSSTSGFFIGAFIPITILPLFLKNLASALPATQVVQVIKYLTFLNLAEHLQVVSQQVESLKPLLASVNFLQNIYFVGYENFQIGYSILYVAICFAVVFIVSSVVRFRVTKK</sequence>
<keyword evidence="4 5" id="KW-0472">Membrane</keyword>
<evidence type="ECO:0000313" key="7">
    <source>
        <dbReference type="EMBL" id="TPE57359.1"/>
    </source>
</evidence>
<evidence type="ECO:0000256" key="1">
    <source>
        <dbReference type="ARBA" id="ARBA00004141"/>
    </source>
</evidence>
<dbReference type="Pfam" id="PF01061">
    <property type="entry name" value="ABC2_membrane"/>
    <property type="match status" value="1"/>
</dbReference>
<comment type="subcellular location">
    <subcellularLocation>
        <location evidence="1">Membrane</location>
        <topology evidence="1">Multi-pass membrane protein</topology>
    </subcellularLocation>
</comment>
<feature type="transmembrane region" description="Helical" evidence="5">
    <location>
        <begin position="106"/>
        <end position="135"/>
    </location>
</feature>
<dbReference type="OrthoDB" id="384447at2"/>
<evidence type="ECO:0000256" key="2">
    <source>
        <dbReference type="ARBA" id="ARBA00022692"/>
    </source>
</evidence>
<comment type="caution">
    <text evidence="7">The sequence shown here is derived from an EMBL/GenBank/DDBJ whole genome shotgun (WGS) entry which is preliminary data.</text>
</comment>
<dbReference type="InterPro" id="IPR051784">
    <property type="entry name" value="Nod_factor_ABC_transporter"/>
</dbReference>
<gene>
    <name evidence="7" type="ORF">FJO69_01890</name>
</gene>
<evidence type="ECO:0000256" key="4">
    <source>
        <dbReference type="ARBA" id="ARBA00023136"/>
    </source>
</evidence>
<protein>
    <recommendedName>
        <fullName evidence="6">ABC-2 type transporter transmembrane domain-containing protein</fullName>
    </recommendedName>
</protein>
<dbReference type="GO" id="GO:0140359">
    <property type="term" value="F:ABC-type transporter activity"/>
    <property type="evidence" value="ECO:0007669"/>
    <property type="project" value="InterPro"/>
</dbReference>
<name>A0A501XAB2_9BACT</name>
<feature type="domain" description="ABC-2 type transporter transmembrane" evidence="6">
    <location>
        <begin position="4"/>
        <end position="237"/>
    </location>
</feature>
<dbReference type="PANTHER" id="PTHR43229">
    <property type="entry name" value="NODULATION PROTEIN J"/>
    <property type="match status" value="1"/>
</dbReference>
<dbReference type="Proteomes" id="UP000319776">
    <property type="component" value="Unassembled WGS sequence"/>
</dbReference>
<feature type="transmembrane region" description="Helical" evidence="5">
    <location>
        <begin position="199"/>
        <end position="221"/>
    </location>
</feature>
<evidence type="ECO:0000259" key="6">
    <source>
        <dbReference type="Pfam" id="PF01061"/>
    </source>
</evidence>
<organism evidence="7 8">
    <name type="scientific">[Mycoplasma] falconis</name>
    <dbReference type="NCBI Taxonomy" id="92403"/>
    <lineage>
        <taxon>Bacteria</taxon>
        <taxon>Bacillati</taxon>
        <taxon>Mycoplasmatota</taxon>
        <taxon>Mycoplasmoidales</taxon>
        <taxon>Metamycoplasmataceae</taxon>
        <taxon>Metamycoplasma</taxon>
    </lineage>
</organism>
<keyword evidence="3 5" id="KW-1133">Transmembrane helix</keyword>
<feature type="transmembrane region" description="Helical" evidence="5">
    <location>
        <begin position="64"/>
        <end position="85"/>
    </location>
</feature>
<evidence type="ECO:0000256" key="5">
    <source>
        <dbReference type="SAM" id="Phobius"/>
    </source>
</evidence>
<dbReference type="PANTHER" id="PTHR43229:SF2">
    <property type="entry name" value="NODULATION PROTEIN J"/>
    <property type="match status" value="1"/>
</dbReference>
<dbReference type="AlphaFoldDB" id="A0A501XAB2"/>
<evidence type="ECO:0000313" key="8">
    <source>
        <dbReference type="Proteomes" id="UP000319776"/>
    </source>
</evidence>